<dbReference type="EMBL" id="JAKJXP020000011">
    <property type="protein sequence ID" value="KAK7755683.1"/>
    <property type="molecule type" value="Genomic_DNA"/>
</dbReference>
<feature type="region of interest" description="Disordered" evidence="1">
    <location>
        <begin position="71"/>
        <end position="95"/>
    </location>
</feature>
<gene>
    <name evidence="2" type="ORF">SLS62_002294</name>
</gene>
<dbReference type="AlphaFoldDB" id="A0AAN9UWS7"/>
<feature type="compositionally biased region" description="Polar residues" evidence="1">
    <location>
        <begin position="71"/>
        <end position="81"/>
    </location>
</feature>
<keyword evidence="3" id="KW-1185">Reference proteome</keyword>
<proteinExistence type="predicted"/>
<evidence type="ECO:0000313" key="2">
    <source>
        <dbReference type="EMBL" id="KAK7755683.1"/>
    </source>
</evidence>
<sequence length="163" mass="18233">MPLQLDHAHEADAGRIAEIHMAAFGNNAMLQAQFPMPDIHEPLQDIIRLKALADIDDPKTTVLVVRDVPDQQQVNTSQGQDHGQDISAEDQAKLKSNRGPAIAFAKWAHPVAEGEDYAEPPWLWPERTNLDVLEGWTKKTEEAQQKALGRTPCYNGRVMEIDH</sequence>
<comment type="caution">
    <text evidence="2">The sequence shown here is derived from an EMBL/GenBank/DDBJ whole genome shotgun (WGS) entry which is preliminary data.</text>
</comment>
<evidence type="ECO:0000313" key="3">
    <source>
        <dbReference type="Proteomes" id="UP001320420"/>
    </source>
</evidence>
<dbReference type="Gene3D" id="3.40.630.30">
    <property type="match status" value="1"/>
</dbReference>
<name>A0AAN9UWS7_9PEZI</name>
<reference evidence="2 3" key="1">
    <citation type="submission" date="2024-02" db="EMBL/GenBank/DDBJ databases">
        <title>De novo assembly and annotation of 12 fungi associated with fruit tree decline syndrome in Ontario, Canada.</title>
        <authorList>
            <person name="Sulman M."/>
            <person name="Ellouze W."/>
            <person name="Ilyukhin E."/>
        </authorList>
    </citation>
    <scope>NUCLEOTIDE SEQUENCE [LARGE SCALE GENOMIC DNA]</scope>
    <source>
        <strain evidence="2 3">M11/M66-122</strain>
    </source>
</reference>
<organism evidence="2 3">
    <name type="scientific">Diatrype stigma</name>
    <dbReference type="NCBI Taxonomy" id="117547"/>
    <lineage>
        <taxon>Eukaryota</taxon>
        <taxon>Fungi</taxon>
        <taxon>Dikarya</taxon>
        <taxon>Ascomycota</taxon>
        <taxon>Pezizomycotina</taxon>
        <taxon>Sordariomycetes</taxon>
        <taxon>Xylariomycetidae</taxon>
        <taxon>Xylariales</taxon>
        <taxon>Diatrypaceae</taxon>
        <taxon>Diatrype</taxon>
    </lineage>
</organism>
<accession>A0AAN9UWS7</accession>
<protein>
    <submittedName>
        <fullName evidence="2">Uncharacterized protein</fullName>
    </submittedName>
</protein>
<evidence type="ECO:0000256" key="1">
    <source>
        <dbReference type="SAM" id="MobiDB-lite"/>
    </source>
</evidence>
<dbReference type="Proteomes" id="UP001320420">
    <property type="component" value="Unassembled WGS sequence"/>
</dbReference>